<keyword evidence="1" id="KW-1133">Transmembrane helix</keyword>
<reference evidence="2" key="1">
    <citation type="journal article" date="2020" name="Antimicrob. Agents Chemother.">
        <title>The novel macrolide resistance genes mef(D), msr(F) and msr(H) are present on resistance islands in Macrococcus canis, Macrococcus caseolyticus and Staphylococcus aureus.</title>
        <authorList>
            <person name="Schwendener S."/>
            <person name="Dona V."/>
            <person name="Perreten V."/>
        </authorList>
    </citation>
    <scope>NUCLEOTIDE SEQUENCE</scope>
    <source>
        <strain evidence="2">Epi0076A</strain>
    </source>
</reference>
<feature type="transmembrane region" description="Helical" evidence="1">
    <location>
        <begin position="230"/>
        <end position="249"/>
    </location>
</feature>
<dbReference type="RefSeq" id="WP_164953813.1">
    <property type="nucleotide sequence ID" value="NZ_CP047363.1"/>
</dbReference>
<dbReference type="Proteomes" id="UP000501122">
    <property type="component" value="Chromosome"/>
</dbReference>
<accession>A0AAE6X3K0</accession>
<feature type="transmembrane region" description="Helical" evidence="1">
    <location>
        <begin position="56"/>
        <end position="73"/>
    </location>
</feature>
<name>A0AAE6X3K0_9STAP</name>
<organism evidence="2 3">
    <name type="scientific">Macrococcoides canis</name>
    <dbReference type="NCBI Taxonomy" id="1855823"/>
    <lineage>
        <taxon>Bacteria</taxon>
        <taxon>Bacillati</taxon>
        <taxon>Bacillota</taxon>
        <taxon>Bacilli</taxon>
        <taxon>Bacillales</taxon>
        <taxon>Staphylococcaceae</taxon>
        <taxon>Macrococcoides</taxon>
    </lineage>
</organism>
<dbReference type="EMBL" id="CP047363">
    <property type="protein sequence ID" value="QIH79068.1"/>
    <property type="molecule type" value="Genomic_DNA"/>
</dbReference>
<keyword evidence="1" id="KW-0472">Membrane</keyword>
<proteinExistence type="predicted"/>
<feature type="transmembrane region" description="Helical" evidence="1">
    <location>
        <begin position="152"/>
        <end position="174"/>
    </location>
</feature>
<evidence type="ECO:0000256" key="1">
    <source>
        <dbReference type="SAM" id="Phobius"/>
    </source>
</evidence>
<protein>
    <submittedName>
        <fullName evidence="2">Peptidase</fullName>
    </submittedName>
</protein>
<evidence type="ECO:0000313" key="3">
    <source>
        <dbReference type="Proteomes" id="UP000501122"/>
    </source>
</evidence>
<dbReference type="AlphaFoldDB" id="A0AAE6X3K0"/>
<feature type="transmembrane region" description="Helical" evidence="1">
    <location>
        <begin position="93"/>
        <end position="116"/>
    </location>
</feature>
<gene>
    <name evidence="2" type="ORF">GTN30_10465</name>
</gene>
<sequence length="251" mass="30142">MRILKYEDNDFEIICQKKLYIKDKHKLEYFQLESKKIDTLDATLFYPYKEKLSKNIIFLFLTLIVVLFIYNYINVSLLQKEIGPLPDTYKTVVVMASYFIINLILHELSHILSLKFCGKKFNKVGIKLNYYIFPSFYVQMNEIYMLSKNEKIFVHISGILTNLIFMTFIQYLNIRWINDEALTRGYMYFMLDMVWNIAPFLNSDGYKTLITLLDMDEFTDRKENSKFIKIIQLLSILMVLHTVFNWILFYL</sequence>
<evidence type="ECO:0000313" key="2">
    <source>
        <dbReference type="EMBL" id="QIH79068.1"/>
    </source>
</evidence>
<keyword evidence="1" id="KW-0812">Transmembrane</keyword>